<dbReference type="GO" id="GO:0004674">
    <property type="term" value="F:protein serine/threonine kinase activity"/>
    <property type="evidence" value="ECO:0007669"/>
    <property type="project" value="UniProtKB-KW"/>
</dbReference>
<dbReference type="Proteomes" id="UP000693970">
    <property type="component" value="Unassembled WGS sequence"/>
</dbReference>
<dbReference type="EMBL" id="JAGRRH010000099">
    <property type="protein sequence ID" value="KAG7336982.1"/>
    <property type="molecule type" value="Genomic_DNA"/>
</dbReference>
<comment type="caution">
    <text evidence="4">The sequence shown here is derived from an EMBL/GenBank/DDBJ whole genome shotgun (WGS) entry which is preliminary data.</text>
</comment>
<keyword evidence="4" id="KW-0418">Kinase</keyword>
<accession>A0A9K3KQH6</accession>
<feature type="region of interest" description="Disordered" evidence="1">
    <location>
        <begin position="462"/>
        <end position="484"/>
    </location>
</feature>
<keyword evidence="5" id="KW-1185">Reference proteome</keyword>
<reference evidence="4" key="2">
    <citation type="submission" date="2021-04" db="EMBL/GenBank/DDBJ databases">
        <authorList>
            <person name="Podell S."/>
        </authorList>
    </citation>
    <scope>NUCLEOTIDE SEQUENCE</scope>
    <source>
        <strain evidence="4">Hildebrandi</strain>
    </source>
</reference>
<protein>
    <submittedName>
        <fullName evidence="4">Serine/threonine protein kinase</fullName>
    </submittedName>
</protein>
<dbReference type="OrthoDB" id="48004at2759"/>
<dbReference type="SMART" id="SM00220">
    <property type="entry name" value="S_TKc"/>
    <property type="match status" value="1"/>
</dbReference>
<dbReference type="PANTHER" id="PTHR44329">
    <property type="entry name" value="SERINE/THREONINE-PROTEIN KINASE TNNI3K-RELATED"/>
    <property type="match status" value="1"/>
</dbReference>
<proteinExistence type="predicted"/>
<keyword evidence="4" id="KW-0723">Serine/threonine-protein kinase</keyword>
<dbReference type="Pfam" id="PF00069">
    <property type="entry name" value="Pkinase"/>
    <property type="match status" value="1"/>
</dbReference>
<dbReference type="EMBL" id="JAGRRH010000020">
    <property type="protein sequence ID" value="KAG7347671.1"/>
    <property type="molecule type" value="Genomic_DNA"/>
</dbReference>
<feature type="domain" description="Protein kinase" evidence="2">
    <location>
        <begin position="112"/>
        <end position="455"/>
    </location>
</feature>
<gene>
    <name evidence="4" type="ORF">IV203_016376</name>
    <name evidence="3" type="ORF">IV203_017431</name>
</gene>
<dbReference type="PROSITE" id="PS50011">
    <property type="entry name" value="PROTEIN_KINASE_DOM"/>
    <property type="match status" value="1"/>
</dbReference>
<sequence length="566" mass="64152">MKPSPSNGNHHELEEEEGSTVDVQQRSCGNSNSHNMAEVPQAAEAVQQQQQQNKHQAWFQSSVLARTEAYIEAQVMQLTNECRLFQESEDGEDSSDGNNQSNLALFQRHEIQTSWSLLGNGAFSEVYSVHNIRLLDNGFVDPVQQAARERLRDCVAEGRRLVDTKDGSESSIHEQLNQQYVIKHLRRDLLSNRKKFIHAAGDLVLEAMYLSKLYHPNIITLCGCAVGGPSAYGDGRHDSFFLVLEKLDCTLSQLIQNWEKMASSGRCAIAARTVYSNKLVDFEEKLDLAHQVGLALEYLHSKDIIFRDLKPDNIGIIRAKRGKKSIVKLFDFGLCRELPESAPKEETVFHMSGVGTRRYMSPEVFLGQYYNVKADVYSWTMCLHAMLSLQRPFEMYNAELHKMLVCQEGVRPTIYKEWPAEIQQLLREGWATDPMDRPRMGEICSTITGLLHDIMSVKSELNQSESDYSHDTPTQEPSSDCSGTTSFMEQSLAGFVESITQSWCSGSQEGKPKRTGRSLLRTLEAHLVADTAGTQLLMMRERPHNHFRDRVGADYPHMRHLRSSYL</sequence>
<feature type="region of interest" description="Disordered" evidence="1">
    <location>
        <begin position="1"/>
        <end position="35"/>
    </location>
</feature>
<feature type="compositionally biased region" description="Polar residues" evidence="1">
    <location>
        <begin position="21"/>
        <end position="35"/>
    </location>
</feature>
<keyword evidence="4" id="KW-0808">Transferase</keyword>
<dbReference type="GO" id="GO:0005524">
    <property type="term" value="F:ATP binding"/>
    <property type="evidence" value="ECO:0007669"/>
    <property type="project" value="InterPro"/>
</dbReference>
<organism evidence="4 5">
    <name type="scientific">Nitzschia inconspicua</name>
    <dbReference type="NCBI Taxonomy" id="303405"/>
    <lineage>
        <taxon>Eukaryota</taxon>
        <taxon>Sar</taxon>
        <taxon>Stramenopiles</taxon>
        <taxon>Ochrophyta</taxon>
        <taxon>Bacillariophyta</taxon>
        <taxon>Bacillariophyceae</taxon>
        <taxon>Bacillariophycidae</taxon>
        <taxon>Bacillariales</taxon>
        <taxon>Bacillariaceae</taxon>
        <taxon>Nitzschia</taxon>
    </lineage>
</organism>
<dbReference type="InterPro" id="IPR000719">
    <property type="entry name" value="Prot_kinase_dom"/>
</dbReference>
<evidence type="ECO:0000259" key="2">
    <source>
        <dbReference type="PROSITE" id="PS50011"/>
    </source>
</evidence>
<reference evidence="4" key="1">
    <citation type="journal article" date="2021" name="Sci. Rep.">
        <title>Diploid genomic architecture of Nitzschia inconspicua, an elite biomass production diatom.</title>
        <authorList>
            <person name="Oliver A."/>
            <person name="Podell S."/>
            <person name="Pinowska A."/>
            <person name="Traller J.C."/>
            <person name="Smith S.R."/>
            <person name="McClure R."/>
            <person name="Beliaev A."/>
            <person name="Bohutskyi P."/>
            <person name="Hill E.A."/>
            <person name="Rabines A."/>
            <person name="Zheng H."/>
            <person name="Allen L.Z."/>
            <person name="Kuo A."/>
            <person name="Grigoriev I.V."/>
            <person name="Allen A.E."/>
            <person name="Hazlebeck D."/>
            <person name="Allen E.E."/>
        </authorList>
    </citation>
    <scope>NUCLEOTIDE SEQUENCE</scope>
    <source>
        <strain evidence="4">Hildebrandi</strain>
    </source>
</reference>
<dbReference type="InterPro" id="IPR051681">
    <property type="entry name" value="Ser/Thr_Kinases-Pseudokinases"/>
</dbReference>
<name>A0A9K3KQH6_9STRA</name>
<evidence type="ECO:0000313" key="5">
    <source>
        <dbReference type="Proteomes" id="UP000693970"/>
    </source>
</evidence>
<evidence type="ECO:0000313" key="3">
    <source>
        <dbReference type="EMBL" id="KAG7336982.1"/>
    </source>
</evidence>
<dbReference type="AlphaFoldDB" id="A0A9K3KQH6"/>
<evidence type="ECO:0000313" key="4">
    <source>
        <dbReference type="EMBL" id="KAG7347671.1"/>
    </source>
</evidence>
<evidence type="ECO:0000256" key="1">
    <source>
        <dbReference type="SAM" id="MobiDB-lite"/>
    </source>
</evidence>